<evidence type="ECO:0000256" key="8">
    <source>
        <dbReference type="ARBA" id="ARBA00022691"/>
    </source>
</evidence>
<comment type="subcellular location">
    <subcellularLocation>
        <location evidence="2">Cytoplasm</location>
    </subcellularLocation>
</comment>
<dbReference type="Gene3D" id="3.40.50.150">
    <property type="entry name" value="Vaccinia Virus protein VP39"/>
    <property type="match status" value="1"/>
</dbReference>
<dbReference type="EC" id="2.1.1.67" evidence="4"/>
<accession>A0AA88I3C9</accession>
<dbReference type="PROSITE" id="PS51585">
    <property type="entry name" value="SAM_MT_TPMT"/>
    <property type="match status" value="1"/>
</dbReference>
<dbReference type="GO" id="GO:0008119">
    <property type="term" value="F:thiopurine S-methyltransferase activity"/>
    <property type="evidence" value="ECO:0007669"/>
    <property type="project" value="UniProtKB-EC"/>
</dbReference>
<name>A0AA88I3C9_ARTSF</name>
<evidence type="ECO:0000256" key="5">
    <source>
        <dbReference type="ARBA" id="ARBA00022490"/>
    </source>
</evidence>
<organism evidence="9 10">
    <name type="scientific">Artemia franciscana</name>
    <name type="common">Brine shrimp</name>
    <name type="synonym">Artemia sanfranciscana</name>
    <dbReference type="NCBI Taxonomy" id="6661"/>
    <lineage>
        <taxon>Eukaryota</taxon>
        <taxon>Metazoa</taxon>
        <taxon>Ecdysozoa</taxon>
        <taxon>Arthropoda</taxon>
        <taxon>Crustacea</taxon>
        <taxon>Branchiopoda</taxon>
        <taxon>Anostraca</taxon>
        <taxon>Artemiidae</taxon>
        <taxon>Artemia</taxon>
    </lineage>
</organism>
<dbReference type="PIRSF" id="PIRSF023956">
    <property type="entry name" value="Thiopurine_S-methyltransferase"/>
    <property type="match status" value="1"/>
</dbReference>
<dbReference type="FunFam" id="3.40.50.150:FF:000101">
    <property type="entry name" value="Thiopurine S-methyltransferase"/>
    <property type="match status" value="1"/>
</dbReference>
<dbReference type="SUPFAM" id="SSF53335">
    <property type="entry name" value="S-adenosyl-L-methionine-dependent methyltransferases"/>
    <property type="match status" value="1"/>
</dbReference>
<evidence type="ECO:0000256" key="1">
    <source>
        <dbReference type="ARBA" id="ARBA00000903"/>
    </source>
</evidence>
<dbReference type="GO" id="GO:0032259">
    <property type="term" value="P:methylation"/>
    <property type="evidence" value="ECO:0007669"/>
    <property type="project" value="UniProtKB-KW"/>
</dbReference>
<keyword evidence="6" id="KW-0489">Methyltransferase</keyword>
<evidence type="ECO:0000256" key="2">
    <source>
        <dbReference type="ARBA" id="ARBA00004496"/>
    </source>
</evidence>
<evidence type="ECO:0000313" key="9">
    <source>
        <dbReference type="EMBL" id="KAK2714577.1"/>
    </source>
</evidence>
<dbReference type="Pfam" id="PF05724">
    <property type="entry name" value="TPMT"/>
    <property type="match status" value="1"/>
</dbReference>
<dbReference type="PANTHER" id="PTHR10259:SF11">
    <property type="entry name" value="THIOPURINE S-METHYLTRANSFERASE"/>
    <property type="match status" value="1"/>
</dbReference>
<protein>
    <recommendedName>
        <fullName evidence="4">thiopurine S-methyltransferase</fullName>
        <ecNumber evidence="4">2.1.1.67</ecNumber>
    </recommendedName>
</protein>
<dbReference type="InterPro" id="IPR025835">
    <property type="entry name" value="Thiopurine_S-MeTrfase"/>
</dbReference>
<evidence type="ECO:0000313" key="10">
    <source>
        <dbReference type="Proteomes" id="UP001187531"/>
    </source>
</evidence>
<gene>
    <name evidence="9" type="ORF">QYM36_008960</name>
</gene>
<reference evidence="9" key="1">
    <citation type="submission" date="2023-07" db="EMBL/GenBank/DDBJ databases">
        <title>Chromosome-level genome assembly of Artemia franciscana.</title>
        <authorList>
            <person name="Jo E."/>
        </authorList>
    </citation>
    <scope>NUCLEOTIDE SEQUENCE</scope>
    <source>
        <tissue evidence="9">Whole body</tissue>
    </source>
</reference>
<proteinExistence type="inferred from homology"/>
<keyword evidence="10" id="KW-1185">Reference proteome</keyword>
<sequence length="243" mass="28968">MIDSYRCLQYFVRSYSRVRMTNNRVDPWRKHWTNKTPFWHKDEVNHFLFKHIDKLTEGKQGLKFFIPLCGKTIDMRWLYDLGHTVVGIECIQHGILEFFEEQSLEYIQEEGDSFTLFQTPDTRLQIYSGDLFKIPTKVLGKFNAIWDRGSLVAIDKEDRKLYAKLMKEVASESCKYLVSVLHYNQEKFAGPPRNVCKKELFKLFGDTFDIEEVDRLDRANIPMGAEKISLEEFWEVVYYLRYK</sequence>
<dbReference type="PANTHER" id="PTHR10259">
    <property type="entry name" value="THIOPURINE S-METHYLTRANSFERASE"/>
    <property type="match status" value="1"/>
</dbReference>
<dbReference type="EMBL" id="JAVRJZ010000013">
    <property type="protein sequence ID" value="KAK2714577.1"/>
    <property type="molecule type" value="Genomic_DNA"/>
</dbReference>
<comment type="caution">
    <text evidence="9">The sequence shown here is derived from an EMBL/GenBank/DDBJ whole genome shotgun (WGS) entry which is preliminary data.</text>
</comment>
<dbReference type="InterPro" id="IPR029063">
    <property type="entry name" value="SAM-dependent_MTases_sf"/>
</dbReference>
<comment type="similarity">
    <text evidence="3">Belongs to the class I-like SAM-binding methyltransferase superfamily. TPMT family.</text>
</comment>
<keyword evidence="7" id="KW-0808">Transferase</keyword>
<dbReference type="Proteomes" id="UP001187531">
    <property type="component" value="Unassembled WGS sequence"/>
</dbReference>
<evidence type="ECO:0000256" key="7">
    <source>
        <dbReference type="ARBA" id="ARBA00022679"/>
    </source>
</evidence>
<evidence type="ECO:0000256" key="4">
    <source>
        <dbReference type="ARBA" id="ARBA00011905"/>
    </source>
</evidence>
<keyword evidence="8" id="KW-0949">S-adenosyl-L-methionine</keyword>
<dbReference type="GO" id="GO:0005737">
    <property type="term" value="C:cytoplasm"/>
    <property type="evidence" value="ECO:0007669"/>
    <property type="project" value="UniProtKB-SubCell"/>
</dbReference>
<keyword evidence="5" id="KW-0963">Cytoplasm</keyword>
<evidence type="ECO:0000256" key="3">
    <source>
        <dbReference type="ARBA" id="ARBA00008145"/>
    </source>
</evidence>
<dbReference type="AlphaFoldDB" id="A0AA88I3C9"/>
<evidence type="ECO:0000256" key="6">
    <source>
        <dbReference type="ARBA" id="ARBA00022603"/>
    </source>
</evidence>
<comment type="catalytic activity">
    <reaction evidence="1">
        <text>S-adenosyl-L-methionine + a thiopurine = S-adenosyl-L-homocysteine + a thiopurine S-methylether.</text>
        <dbReference type="EC" id="2.1.1.67"/>
    </reaction>
</comment>
<dbReference type="InterPro" id="IPR008854">
    <property type="entry name" value="TPMT"/>
</dbReference>